<reference evidence="4 5" key="1">
    <citation type="submission" date="2019-03" db="EMBL/GenBank/DDBJ databases">
        <title>Genomic Encyclopedia of Archaeal and Bacterial Type Strains, Phase II (KMG-II): from individual species to whole genera.</title>
        <authorList>
            <person name="Goeker M."/>
        </authorList>
    </citation>
    <scope>NUCLEOTIDE SEQUENCE [LARGE SCALE GENOMIC DNA]</scope>
    <source>
        <strain evidence="4 5">DSM 24323</strain>
    </source>
</reference>
<dbReference type="SUPFAM" id="SSF55811">
    <property type="entry name" value="Nudix"/>
    <property type="match status" value="1"/>
</dbReference>
<sequence length="134" mass="14504">MARVEIVVSAVVLTDDRGRILTVRKRGTQRFMLPGGKPEAGESALAAAVRECAEELRVELAADSLRELGVYAAPAANEADTEVRATVFEHPQPWQLPLAPAAEIVELRWLDPGATLPDDLAPLLCEQVLPALRD</sequence>
<comment type="cofactor">
    <cofactor evidence="1">
        <name>Mg(2+)</name>
        <dbReference type="ChEBI" id="CHEBI:18420"/>
    </cofactor>
</comment>
<gene>
    <name evidence="4" type="ORF">CLV29_2481</name>
</gene>
<dbReference type="Pfam" id="PF00293">
    <property type="entry name" value="NUDIX"/>
    <property type="match status" value="1"/>
</dbReference>
<dbReference type="InterPro" id="IPR015797">
    <property type="entry name" value="NUDIX_hydrolase-like_dom_sf"/>
</dbReference>
<accession>A0A4V3EMR9</accession>
<name>A0A4V3EMR9_9ACTN</name>
<dbReference type="Proteomes" id="UP000295371">
    <property type="component" value="Unassembled WGS sequence"/>
</dbReference>
<evidence type="ECO:0000313" key="4">
    <source>
        <dbReference type="EMBL" id="TDT31068.1"/>
    </source>
</evidence>
<dbReference type="EMBL" id="SOAW01000002">
    <property type="protein sequence ID" value="TDT31068.1"/>
    <property type="molecule type" value="Genomic_DNA"/>
</dbReference>
<feature type="domain" description="Nudix hydrolase" evidence="3">
    <location>
        <begin position="3"/>
        <end position="133"/>
    </location>
</feature>
<dbReference type="PANTHER" id="PTHR43046:SF2">
    <property type="entry name" value="8-OXO-DGTP DIPHOSPHATASE-RELATED"/>
    <property type="match status" value="1"/>
</dbReference>
<evidence type="ECO:0000256" key="2">
    <source>
        <dbReference type="ARBA" id="ARBA00022801"/>
    </source>
</evidence>
<dbReference type="Gene3D" id="3.90.79.10">
    <property type="entry name" value="Nucleoside Triphosphate Pyrophosphohydrolase"/>
    <property type="match status" value="1"/>
</dbReference>
<proteinExistence type="predicted"/>
<evidence type="ECO:0000256" key="1">
    <source>
        <dbReference type="ARBA" id="ARBA00001946"/>
    </source>
</evidence>
<keyword evidence="2" id="KW-0378">Hydrolase</keyword>
<evidence type="ECO:0000313" key="5">
    <source>
        <dbReference type="Proteomes" id="UP000295371"/>
    </source>
</evidence>
<dbReference type="CDD" id="cd04690">
    <property type="entry name" value="NUDIX_Hydrolase"/>
    <property type="match status" value="1"/>
</dbReference>
<dbReference type="GO" id="GO:0016787">
    <property type="term" value="F:hydrolase activity"/>
    <property type="evidence" value="ECO:0007669"/>
    <property type="project" value="UniProtKB-KW"/>
</dbReference>
<keyword evidence="5" id="KW-1185">Reference proteome</keyword>
<dbReference type="RefSeq" id="WP_243831922.1">
    <property type="nucleotide sequence ID" value="NZ_CP171129.1"/>
</dbReference>
<protein>
    <submittedName>
        <fullName evidence="4">8-oxo-dGTP pyrophosphatase MutT (NUDIX family)</fullName>
    </submittedName>
</protein>
<dbReference type="PROSITE" id="PS51462">
    <property type="entry name" value="NUDIX"/>
    <property type="match status" value="1"/>
</dbReference>
<evidence type="ECO:0000259" key="3">
    <source>
        <dbReference type="PROSITE" id="PS51462"/>
    </source>
</evidence>
<organism evidence="4 5">
    <name type="scientific">Naumannella halotolerans</name>
    <dbReference type="NCBI Taxonomy" id="993414"/>
    <lineage>
        <taxon>Bacteria</taxon>
        <taxon>Bacillati</taxon>
        <taxon>Actinomycetota</taxon>
        <taxon>Actinomycetes</taxon>
        <taxon>Propionibacteriales</taxon>
        <taxon>Propionibacteriaceae</taxon>
        <taxon>Naumannella</taxon>
    </lineage>
</organism>
<comment type="caution">
    <text evidence="4">The sequence shown here is derived from an EMBL/GenBank/DDBJ whole genome shotgun (WGS) entry which is preliminary data.</text>
</comment>
<dbReference type="PANTHER" id="PTHR43046">
    <property type="entry name" value="GDP-MANNOSE MANNOSYL HYDROLASE"/>
    <property type="match status" value="1"/>
</dbReference>
<dbReference type="InterPro" id="IPR000086">
    <property type="entry name" value="NUDIX_hydrolase_dom"/>
</dbReference>
<dbReference type="AlphaFoldDB" id="A0A4V3EMR9"/>